<evidence type="ECO:0000313" key="1">
    <source>
        <dbReference type="EMBL" id="JAE30706.1"/>
    </source>
</evidence>
<proteinExistence type="predicted"/>
<name>A0A0A9H774_ARUDO</name>
<accession>A0A0A9H774</accession>
<reference evidence="1" key="1">
    <citation type="submission" date="2014-09" db="EMBL/GenBank/DDBJ databases">
        <authorList>
            <person name="Magalhaes I.L.F."/>
            <person name="Oliveira U."/>
            <person name="Santos F.R."/>
            <person name="Vidigal T.H.D.A."/>
            <person name="Brescovit A.D."/>
            <person name="Santos A.J."/>
        </authorList>
    </citation>
    <scope>NUCLEOTIDE SEQUENCE</scope>
    <source>
        <tissue evidence="1">Shoot tissue taken approximately 20 cm above the soil surface</tissue>
    </source>
</reference>
<protein>
    <submittedName>
        <fullName evidence="1">Uncharacterized protein</fullName>
    </submittedName>
</protein>
<dbReference type="EMBL" id="GBRH01167190">
    <property type="protein sequence ID" value="JAE30706.1"/>
    <property type="molecule type" value="Transcribed_RNA"/>
</dbReference>
<dbReference type="AlphaFoldDB" id="A0A0A9H774"/>
<sequence length="23" mass="2693">MTSKETSSCLLHYKQYLTVSFII</sequence>
<organism evidence="1">
    <name type="scientific">Arundo donax</name>
    <name type="common">Giant reed</name>
    <name type="synonym">Donax arundinaceus</name>
    <dbReference type="NCBI Taxonomy" id="35708"/>
    <lineage>
        <taxon>Eukaryota</taxon>
        <taxon>Viridiplantae</taxon>
        <taxon>Streptophyta</taxon>
        <taxon>Embryophyta</taxon>
        <taxon>Tracheophyta</taxon>
        <taxon>Spermatophyta</taxon>
        <taxon>Magnoliopsida</taxon>
        <taxon>Liliopsida</taxon>
        <taxon>Poales</taxon>
        <taxon>Poaceae</taxon>
        <taxon>PACMAD clade</taxon>
        <taxon>Arundinoideae</taxon>
        <taxon>Arundineae</taxon>
        <taxon>Arundo</taxon>
    </lineage>
</organism>
<reference evidence="1" key="2">
    <citation type="journal article" date="2015" name="Data Brief">
        <title>Shoot transcriptome of the giant reed, Arundo donax.</title>
        <authorList>
            <person name="Barrero R.A."/>
            <person name="Guerrero F.D."/>
            <person name="Moolhuijzen P."/>
            <person name="Goolsby J.A."/>
            <person name="Tidwell J."/>
            <person name="Bellgard S.E."/>
            <person name="Bellgard M.I."/>
        </authorList>
    </citation>
    <scope>NUCLEOTIDE SEQUENCE</scope>
    <source>
        <tissue evidence="1">Shoot tissue taken approximately 20 cm above the soil surface</tissue>
    </source>
</reference>